<feature type="compositionally biased region" description="Basic and acidic residues" evidence="1">
    <location>
        <begin position="49"/>
        <end position="72"/>
    </location>
</feature>
<feature type="compositionally biased region" description="Basic and acidic residues" evidence="1">
    <location>
        <begin position="33"/>
        <end position="42"/>
    </location>
</feature>
<accession>A0A840A291</accession>
<name>A0A840A291_9CAUL</name>
<feature type="compositionally biased region" description="Low complexity" evidence="1">
    <location>
        <begin position="13"/>
        <end position="29"/>
    </location>
</feature>
<sequence>MSILKRDKPKTSGQAIGSGAAAADAAVEGRPQMADHKSEAPHARPAGRTLDENEKHDQLAEKQKDAEDRQEALLDEGLEESFPSSDPVSVKRIT</sequence>
<feature type="compositionally biased region" description="Basic and acidic residues" evidence="1">
    <location>
        <begin position="1"/>
        <end position="10"/>
    </location>
</feature>
<keyword evidence="3" id="KW-1185">Reference proteome</keyword>
<dbReference type="RefSeq" id="WP_246371013.1">
    <property type="nucleotide sequence ID" value="NZ_JACIDK010000005.1"/>
</dbReference>
<protein>
    <submittedName>
        <fullName evidence="2">Uncharacterized protein</fullName>
    </submittedName>
</protein>
<dbReference type="AlphaFoldDB" id="A0A840A291"/>
<reference evidence="2 3" key="1">
    <citation type="submission" date="2020-08" db="EMBL/GenBank/DDBJ databases">
        <title>Genomic Encyclopedia of Type Strains, Phase IV (KMG-IV): sequencing the most valuable type-strain genomes for metagenomic binning, comparative biology and taxonomic classification.</title>
        <authorList>
            <person name="Goeker M."/>
        </authorList>
    </citation>
    <scope>NUCLEOTIDE SEQUENCE [LARGE SCALE GENOMIC DNA]</scope>
    <source>
        <strain evidence="2 3">DSM 21793</strain>
    </source>
</reference>
<evidence type="ECO:0000313" key="3">
    <source>
        <dbReference type="Proteomes" id="UP000530564"/>
    </source>
</evidence>
<organism evidence="2 3">
    <name type="scientific">Phenylobacterium haematophilum</name>
    <dbReference type="NCBI Taxonomy" id="98513"/>
    <lineage>
        <taxon>Bacteria</taxon>
        <taxon>Pseudomonadati</taxon>
        <taxon>Pseudomonadota</taxon>
        <taxon>Alphaproteobacteria</taxon>
        <taxon>Caulobacterales</taxon>
        <taxon>Caulobacteraceae</taxon>
        <taxon>Phenylobacterium</taxon>
    </lineage>
</organism>
<feature type="region of interest" description="Disordered" evidence="1">
    <location>
        <begin position="1"/>
        <end position="94"/>
    </location>
</feature>
<proteinExistence type="predicted"/>
<dbReference type="EMBL" id="JACIDK010000005">
    <property type="protein sequence ID" value="MBB3892736.1"/>
    <property type="molecule type" value="Genomic_DNA"/>
</dbReference>
<dbReference type="Proteomes" id="UP000530564">
    <property type="component" value="Unassembled WGS sequence"/>
</dbReference>
<evidence type="ECO:0000313" key="2">
    <source>
        <dbReference type="EMBL" id="MBB3892736.1"/>
    </source>
</evidence>
<comment type="caution">
    <text evidence="2">The sequence shown here is derived from an EMBL/GenBank/DDBJ whole genome shotgun (WGS) entry which is preliminary data.</text>
</comment>
<evidence type="ECO:0000256" key="1">
    <source>
        <dbReference type="SAM" id="MobiDB-lite"/>
    </source>
</evidence>
<gene>
    <name evidence="2" type="ORF">GGQ61_003472</name>
</gene>